<dbReference type="AlphaFoldDB" id="A0A4Q2U7P5"/>
<feature type="transmembrane region" description="Helical" evidence="5">
    <location>
        <begin position="56"/>
        <end position="73"/>
    </location>
</feature>
<feature type="transmembrane region" description="Helical" evidence="5">
    <location>
        <begin position="150"/>
        <end position="169"/>
    </location>
</feature>
<feature type="transmembrane region" description="Helical" evidence="5">
    <location>
        <begin position="80"/>
        <end position="100"/>
    </location>
</feature>
<gene>
    <name evidence="6" type="ORF">D3273_08450</name>
</gene>
<protein>
    <submittedName>
        <fullName evidence="6">Disulfide bond formation protein B</fullName>
    </submittedName>
</protein>
<reference evidence="6 7" key="1">
    <citation type="submission" date="2018-12" db="EMBL/GenBank/DDBJ databases">
        <authorList>
            <person name="Grouzdev D.S."/>
            <person name="Krutkina M.S."/>
        </authorList>
    </citation>
    <scope>NUCLEOTIDE SEQUENCE [LARGE SCALE GENOMIC DNA]</scope>
    <source>
        <strain evidence="6 7">RmlP026</strain>
    </source>
</reference>
<keyword evidence="4 5" id="KW-0472">Membrane</keyword>
<evidence type="ECO:0000256" key="1">
    <source>
        <dbReference type="ARBA" id="ARBA00004141"/>
    </source>
</evidence>
<sequence>MLDADRSASTRTVHLAAPVAAATVALVGAATIAAVWVLQARGYNPCELCLKERVPFYVGVPLAAGLALLGPRLPRSAARAGFAALALVFAVGVALGAYHAGVEWKLWAGPTGCSGAAAAPAAVADFLKQLDSVTVVRCDEAALQVLGLSLAAWNALLSAGLAGTAALGWRSTGR</sequence>
<evidence type="ECO:0000256" key="2">
    <source>
        <dbReference type="ARBA" id="ARBA00022692"/>
    </source>
</evidence>
<organism evidence="6 7">
    <name type="scientific">Lichenibacterium minor</name>
    <dbReference type="NCBI Taxonomy" id="2316528"/>
    <lineage>
        <taxon>Bacteria</taxon>
        <taxon>Pseudomonadati</taxon>
        <taxon>Pseudomonadota</taxon>
        <taxon>Alphaproteobacteria</taxon>
        <taxon>Hyphomicrobiales</taxon>
        <taxon>Lichenihabitantaceae</taxon>
        <taxon>Lichenibacterium</taxon>
    </lineage>
</organism>
<dbReference type="SUPFAM" id="SSF158442">
    <property type="entry name" value="DsbB-like"/>
    <property type="match status" value="1"/>
</dbReference>
<reference evidence="6 7" key="2">
    <citation type="submission" date="2019-02" db="EMBL/GenBank/DDBJ databases">
        <title>'Lichenibacterium ramalinii' gen. nov. sp. nov., 'Lichenibacterium minor' gen. nov. sp. nov.</title>
        <authorList>
            <person name="Pankratov T."/>
        </authorList>
    </citation>
    <scope>NUCLEOTIDE SEQUENCE [LARGE SCALE GENOMIC DNA]</scope>
    <source>
        <strain evidence="6 7">RmlP026</strain>
    </source>
</reference>
<dbReference type="InterPro" id="IPR023380">
    <property type="entry name" value="DsbB-like_sf"/>
</dbReference>
<accession>A0A4Q2U7P5</accession>
<dbReference type="RefSeq" id="WP_129225426.1">
    <property type="nucleotide sequence ID" value="NZ_QYBB01000007.1"/>
</dbReference>
<dbReference type="Gene3D" id="1.20.1550.10">
    <property type="entry name" value="DsbB-like"/>
    <property type="match status" value="1"/>
</dbReference>
<dbReference type="EMBL" id="QYBB01000007">
    <property type="protein sequence ID" value="RYC32412.1"/>
    <property type="molecule type" value="Genomic_DNA"/>
</dbReference>
<keyword evidence="3 5" id="KW-1133">Transmembrane helix</keyword>
<dbReference type="Pfam" id="PF02600">
    <property type="entry name" value="DsbB"/>
    <property type="match status" value="1"/>
</dbReference>
<dbReference type="InterPro" id="IPR003752">
    <property type="entry name" value="DiS_bond_form_DsbB/BdbC"/>
</dbReference>
<dbReference type="PIRSF" id="PIRSF033913">
    <property type="entry name" value="S-S_format_DsbB"/>
    <property type="match status" value="1"/>
</dbReference>
<comment type="subcellular location">
    <subcellularLocation>
        <location evidence="1">Membrane</location>
        <topology evidence="1">Multi-pass membrane protein</topology>
    </subcellularLocation>
</comment>
<name>A0A4Q2U7P5_9HYPH</name>
<dbReference type="GO" id="GO:0016020">
    <property type="term" value="C:membrane"/>
    <property type="evidence" value="ECO:0007669"/>
    <property type="project" value="UniProtKB-SubCell"/>
</dbReference>
<evidence type="ECO:0000313" key="6">
    <source>
        <dbReference type="EMBL" id="RYC32412.1"/>
    </source>
</evidence>
<dbReference type="Proteomes" id="UP000290759">
    <property type="component" value="Unassembled WGS sequence"/>
</dbReference>
<dbReference type="InterPro" id="IPR024199">
    <property type="entry name" value="Uncharacterised_DsbB"/>
</dbReference>
<keyword evidence="7" id="KW-1185">Reference proteome</keyword>
<dbReference type="GO" id="GO:0006457">
    <property type="term" value="P:protein folding"/>
    <property type="evidence" value="ECO:0007669"/>
    <property type="project" value="InterPro"/>
</dbReference>
<comment type="caution">
    <text evidence="6">The sequence shown here is derived from an EMBL/GenBank/DDBJ whole genome shotgun (WGS) entry which is preliminary data.</text>
</comment>
<evidence type="ECO:0000256" key="5">
    <source>
        <dbReference type="SAM" id="Phobius"/>
    </source>
</evidence>
<evidence type="ECO:0000256" key="4">
    <source>
        <dbReference type="ARBA" id="ARBA00023136"/>
    </source>
</evidence>
<evidence type="ECO:0000313" key="7">
    <source>
        <dbReference type="Proteomes" id="UP000290759"/>
    </source>
</evidence>
<dbReference type="GO" id="GO:0015035">
    <property type="term" value="F:protein-disulfide reductase activity"/>
    <property type="evidence" value="ECO:0007669"/>
    <property type="project" value="InterPro"/>
</dbReference>
<keyword evidence="2 5" id="KW-0812">Transmembrane</keyword>
<feature type="transmembrane region" description="Helical" evidence="5">
    <location>
        <begin position="12"/>
        <end position="36"/>
    </location>
</feature>
<evidence type="ECO:0000256" key="3">
    <source>
        <dbReference type="ARBA" id="ARBA00022989"/>
    </source>
</evidence>
<proteinExistence type="predicted"/>